<organism evidence="2 3">
    <name type="scientific">Candidatus Collierbacteria bacterium RIFOXYB1_FULL_49_13</name>
    <dbReference type="NCBI Taxonomy" id="1817728"/>
    <lineage>
        <taxon>Bacteria</taxon>
        <taxon>Candidatus Collieribacteriota</taxon>
    </lineage>
</organism>
<reference evidence="2 3" key="1">
    <citation type="journal article" date="2016" name="Nat. Commun.">
        <title>Thousands of microbial genomes shed light on interconnected biogeochemical processes in an aquifer system.</title>
        <authorList>
            <person name="Anantharaman K."/>
            <person name="Brown C.T."/>
            <person name="Hug L.A."/>
            <person name="Sharon I."/>
            <person name="Castelle C.J."/>
            <person name="Probst A.J."/>
            <person name="Thomas B.C."/>
            <person name="Singh A."/>
            <person name="Wilkins M.J."/>
            <person name="Karaoz U."/>
            <person name="Brodie E.L."/>
            <person name="Williams K.H."/>
            <person name="Hubbard S.S."/>
            <person name="Banfield J.F."/>
        </authorList>
    </citation>
    <scope>NUCLEOTIDE SEQUENCE [LARGE SCALE GENOMIC DNA]</scope>
</reference>
<evidence type="ECO:0000256" key="1">
    <source>
        <dbReference type="SAM" id="Phobius"/>
    </source>
</evidence>
<evidence type="ECO:0000313" key="3">
    <source>
        <dbReference type="Proteomes" id="UP000176682"/>
    </source>
</evidence>
<protein>
    <submittedName>
        <fullName evidence="2">Uncharacterized protein</fullName>
    </submittedName>
</protein>
<dbReference type="EMBL" id="MFAM01000008">
    <property type="protein sequence ID" value="OGD79820.1"/>
    <property type="molecule type" value="Genomic_DNA"/>
</dbReference>
<dbReference type="Proteomes" id="UP000176682">
    <property type="component" value="Unassembled WGS sequence"/>
</dbReference>
<keyword evidence="1" id="KW-0472">Membrane</keyword>
<name>A0A1F5FJS7_9BACT</name>
<evidence type="ECO:0000313" key="2">
    <source>
        <dbReference type="EMBL" id="OGD79820.1"/>
    </source>
</evidence>
<comment type="caution">
    <text evidence="2">The sequence shown here is derived from an EMBL/GenBank/DDBJ whole genome shotgun (WGS) entry which is preliminary data.</text>
</comment>
<gene>
    <name evidence="2" type="ORF">A2368_01275</name>
</gene>
<accession>A0A1F5FJS7</accession>
<feature type="transmembrane region" description="Helical" evidence="1">
    <location>
        <begin position="50"/>
        <end position="73"/>
    </location>
</feature>
<proteinExistence type="predicted"/>
<keyword evidence="1" id="KW-0812">Transmembrane</keyword>
<dbReference type="AlphaFoldDB" id="A0A1F5FJS7"/>
<sequence length="99" mass="10957">MMVTIVGIPFALSLLMVFAFALMLSQVWSGLALGQELVGRFSGQYKENKWITAASGISALCLLMAVPFLGWIVKCAATLWGMGGWWYLLRKEKKLKKNG</sequence>
<keyword evidence="1" id="KW-1133">Transmembrane helix</keyword>